<evidence type="ECO:0000313" key="3">
    <source>
        <dbReference type="Proteomes" id="UP000308760"/>
    </source>
</evidence>
<keyword evidence="1" id="KW-0472">Membrane</keyword>
<evidence type="ECO:0000313" key="2">
    <source>
        <dbReference type="EMBL" id="THV40488.1"/>
    </source>
</evidence>
<feature type="transmembrane region" description="Helical" evidence="1">
    <location>
        <begin position="30"/>
        <end position="51"/>
    </location>
</feature>
<name>A0A4S8Q889_9ACTN</name>
<protein>
    <submittedName>
        <fullName evidence="2">Uncharacterized protein</fullName>
    </submittedName>
</protein>
<dbReference type="RefSeq" id="WP_136535263.1">
    <property type="nucleotide sequence ID" value="NZ_STGY01000056.1"/>
</dbReference>
<sequence length="107" mass="11465">MSDDADEAVTDDQAGRDVGKGGLRRAFSLLVYRIQTVSILGYMGAASIIGIEALALVIGFTTALPIAIPFVVVILGTVYFLRERLKAIWSAVLARLGGSKPADERER</sequence>
<comment type="caution">
    <text evidence="2">The sequence shown here is derived from an EMBL/GenBank/DDBJ whole genome shotgun (WGS) entry which is preliminary data.</text>
</comment>
<evidence type="ECO:0000256" key="1">
    <source>
        <dbReference type="SAM" id="Phobius"/>
    </source>
</evidence>
<dbReference type="Proteomes" id="UP000308760">
    <property type="component" value="Unassembled WGS sequence"/>
</dbReference>
<proteinExistence type="predicted"/>
<accession>A0A4S8Q889</accession>
<dbReference type="OrthoDB" id="5196536at2"/>
<feature type="transmembrane region" description="Helical" evidence="1">
    <location>
        <begin position="57"/>
        <end position="81"/>
    </location>
</feature>
<keyword evidence="1" id="KW-1133">Transmembrane helix</keyword>
<organism evidence="2 3">
    <name type="scientific">Glycomyces buryatensis</name>
    <dbReference type="NCBI Taxonomy" id="2570927"/>
    <lineage>
        <taxon>Bacteria</taxon>
        <taxon>Bacillati</taxon>
        <taxon>Actinomycetota</taxon>
        <taxon>Actinomycetes</taxon>
        <taxon>Glycomycetales</taxon>
        <taxon>Glycomycetaceae</taxon>
        <taxon>Glycomyces</taxon>
    </lineage>
</organism>
<gene>
    <name evidence="2" type="ORF">FAB82_14545</name>
</gene>
<keyword evidence="3" id="KW-1185">Reference proteome</keyword>
<reference evidence="2 3" key="2">
    <citation type="submission" date="2019-05" db="EMBL/GenBank/DDBJ databases">
        <title>Glycomyces buryatensis sp. nov.</title>
        <authorList>
            <person name="Nikitina E."/>
        </authorList>
    </citation>
    <scope>NUCLEOTIDE SEQUENCE [LARGE SCALE GENOMIC DNA]</scope>
    <source>
        <strain evidence="2 3">18</strain>
    </source>
</reference>
<reference evidence="3" key="1">
    <citation type="submission" date="2019-04" db="EMBL/GenBank/DDBJ databases">
        <title>Nocardioides xinjiangensis sp. nov.</title>
        <authorList>
            <person name="Liu S."/>
        </authorList>
    </citation>
    <scope>NUCLEOTIDE SEQUENCE [LARGE SCALE GENOMIC DNA]</scope>
    <source>
        <strain evidence="3">18</strain>
    </source>
</reference>
<dbReference type="AlphaFoldDB" id="A0A4S8Q889"/>
<keyword evidence="1" id="KW-0812">Transmembrane</keyword>
<dbReference type="EMBL" id="STGY01000056">
    <property type="protein sequence ID" value="THV40488.1"/>
    <property type="molecule type" value="Genomic_DNA"/>
</dbReference>